<accession>A0A9W4D257</accession>
<feature type="compositionally biased region" description="Polar residues" evidence="12">
    <location>
        <begin position="226"/>
        <end position="235"/>
    </location>
</feature>
<evidence type="ECO:0000256" key="2">
    <source>
        <dbReference type="ARBA" id="ARBA00004544"/>
    </source>
</evidence>
<dbReference type="GO" id="GO:0005819">
    <property type="term" value="C:spindle"/>
    <property type="evidence" value="ECO:0007669"/>
    <property type="project" value="TreeGrafter"/>
</dbReference>
<evidence type="ECO:0000256" key="9">
    <source>
        <dbReference type="ARBA" id="ARBA00023212"/>
    </source>
</evidence>
<dbReference type="GO" id="GO:0030286">
    <property type="term" value="C:dynein complex"/>
    <property type="evidence" value="ECO:0007669"/>
    <property type="project" value="UniProtKB-KW"/>
</dbReference>
<dbReference type="Pfam" id="PF01302">
    <property type="entry name" value="CAP_GLY"/>
    <property type="match status" value="1"/>
</dbReference>
<evidence type="ECO:0000256" key="6">
    <source>
        <dbReference type="ARBA" id="ARBA00022776"/>
    </source>
</evidence>
<evidence type="ECO:0000256" key="12">
    <source>
        <dbReference type="SAM" id="MobiDB-lite"/>
    </source>
</evidence>
<keyword evidence="5" id="KW-0493">Microtubule</keyword>
<keyword evidence="4" id="KW-0132">Cell division</keyword>
<dbReference type="InterPro" id="IPR000938">
    <property type="entry name" value="CAP-Gly_domain"/>
</dbReference>
<dbReference type="GO" id="GO:0005816">
    <property type="term" value="C:spindle pole body"/>
    <property type="evidence" value="ECO:0007669"/>
    <property type="project" value="TreeGrafter"/>
</dbReference>
<dbReference type="InterPro" id="IPR022157">
    <property type="entry name" value="Dynactin"/>
</dbReference>
<feature type="coiled-coil region" evidence="11">
    <location>
        <begin position="293"/>
        <end position="539"/>
    </location>
</feature>
<dbReference type="PANTHER" id="PTHR18916:SF6">
    <property type="entry name" value="DYNACTIN SUBUNIT 1"/>
    <property type="match status" value="1"/>
</dbReference>
<keyword evidence="6" id="KW-0498">Mitosis</keyword>
<evidence type="ECO:0000256" key="1">
    <source>
        <dbReference type="ARBA" id="ARBA00004114"/>
    </source>
</evidence>
<comment type="subcellular location">
    <subcellularLocation>
        <location evidence="2">Cytoplasm</location>
        <location evidence="2">Cell cortex</location>
    </subcellularLocation>
    <subcellularLocation>
        <location evidence="1">Cytoplasm</location>
        <location evidence="1">Cytoskeleton</location>
        <location evidence="1">Microtubule organizing center</location>
        <location evidence="1">Centrosome</location>
        <location evidence="1">Centriole</location>
    </subcellularLocation>
</comment>
<name>A0A9W4D257_BLUGR</name>
<feature type="compositionally biased region" description="Polar residues" evidence="12">
    <location>
        <begin position="152"/>
        <end position="164"/>
    </location>
</feature>
<keyword evidence="7" id="KW-0243">Dynein</keyword>
<keyword evidence="8 11" id="KW-0175">Coiled coil</keyword>
<dbReference type="Pfam" id="PF12455">
    <property type="entry name" value="Dynactin"/>
    <property type="match status" value="1"/>
</dbReference>
<dbReference type="EMBL" id="CAJHIT010000007">
    <property type="protein sequence ID" value="CAD6502938.1"/>
    <property type="molecule type" value="Genomic_DNA"/>
</dbReference>
<evidence type="ECO:0000256" key="8">
    <source>
        <dbReference type="ARBA" id="ARBA00023054"/>
    </source>
</evidence>
<comment type="caution">
    <text evidence="14">The sequence shown here is derived from an EMBL/GenBank/DDBJ whole genome shotgun (WGS) entry which is preliminary data.</text>
</comment>
<evidence type="ECO:0000313" key="15">
    <source>
        <dbReference type="Proteomes" id="UP000683417"/>
    </source>
</evidence>
<dbReference type="SMART" id="SM01052">
    <property type="entry name" value="CAP_GLY"/>
    <property type="match status" value="1"/>
</dbReference>
<keyword evidence="9" id="KW-0206">Cytoskeleton</keyword>
<evidence type="ECO:0000256" key="11">
    <source>
        <dbReference type="SAM" id="Coils"/>
    </source>
</evidence>
<evidence type="ECO:0000313" key="14">
    <source>
        <dbReference type="EMBL" id="CAD6502938.1"/>
    </source>
</evidence>
<feature type="region of interest" description="Disordered" evidence="12">
    <location>
        <begin position="70"/>
        <end position="235"/>
    </location>
</feature>
<reference evidence="14" key="1">
    <citation type="submission" date="2020-10" db="EMBL/GenBank/DDBJ databases">
        <authorList>
            <person name="Muller C M."/>
        </authorList>
    </citation>
    <scope>NUCLEOTIDE SEQUENCE</scope>
    <source>
        <strain evidence="14">THUN-12</strain>
    </source>
</reference>
<evidence type="ECO:0000256" key="10">
    <source>
        <dbReference type="ARBA" id="ARBA00023306"/>
    </source>
</evidence>
<dbReference type="GO" id="GO:0000743">
    <property type="term" value="P:nuclear migration involved in conjugation with cellular fusion"/>
    <property type="evidence" value="ECO:0007669"/>
    <property type="project" value="TreeGrafter"/>
</dbReference>
<dbReference type="GO" id="GO:0005814">
    <property type="term" value="C:centriole"/>
    <property type="evidence" value="ECO:0007669"/>
    <property type="project" value="UniProtKB-SubCell"/>
</dbReference>
<dbReference type="PANTHER" id="PTHR18916">
    <property type="entry name" value="DYNACTIN 1-RELATED MICROTUBULE-BINDING"/>
    <property type="match status" value="1"/>
</dbReference>
<dbReference type="Proteomes" id="UP000683417">
    <property type="component" value="Unassembled WGS sequence"/>
</dbReference>
<protein>
    <submittedName>
        <fullName evidence="14">BgTH12-02612</fullName>
    </submittedName>
</protein>
<evidence type="ECO:0000256" key="4">
    <source>
        <dbReference type="ARBA" id="ARBA00022618"/>
    </source>
</evidence>
<keyword evidence="10" id="KW-0131">Cell cycle</keyword>
<evidence type="ECO:0000259" key="13">
    <source>
        <dbReference type="PROSITE" id="PS50245"/>
    </source>
</evidence>
<evidence type="ECO:0000256" key="5">
    <source>
        <dbReference type="ARBA" id="ARBA00022701"/>
    </source>
</evidence>
<dbReference type="GO" id="GO:0000132">
    <property type="term" value="P:establishment of mitotic spindle orientation"/>
    <property type="evidence" value="ECO:0007669"/>
    <property type="project" value="TreeGrafter"/>
</dbReference>
<proteinExistence type="predicted"/>
<organism evidence="14 15">
    <name type="scientific">Blumeria graminis f. sp. triticale</name>
    <dbReference type="NCBI Taxonomy" id="1689686"/>
    <lineage>
        <taxon>Eukaryota</taxon>
        <taxon>Fungi</taxon>
        <taxon>Dikarya</taxon>
        <taxon>Ascomycota</taxon>
        <taxon>Pezizomycotina</taxon>
        <taxon>Leotiomycetes</taxon>
        <taxon>Erysiphales</taxon>
        <taxon>Erysiphaceae</taxon>
        <taxon>Blumeria</taxon>
    </lineage>
</organism>
<feature type="compositionally biased region" description="Low complexity" evidence="12">
    <location>
        <begin position="110"/>
        <end position="148"/>
    </location>
</feature>
<dbReference type="PROSITE" id="PS50245">
    <property type="entry name" value="CAP_GLY_2"/>
    <property type="match status" value="1"/>
</dbReference>
<feature type="domain" description="CAP-Gly" evidence="13">
    <location>
        <begin position="25"/>
        <end position="67"/>
    </location>
</feature>
<dbReference type="GO" id="GO:0051301">
    <property type="term" value="P:cell division"/>
    <property type="evidence" value="ECO:0007669"/>
    <property type="project" value="UniProtKB-KW"/>
</dbReference>
<gene>
    <name evidence="14" type="ORF">BGTH12_LOCUS4296</name>
</gene>
<dbReference type="GO" id="GO:0005874">
    <property type="term" value="C:microtubule"/>
    <property type="evidence" value="ECO:0007669"/>
    <property type="project" value="UniProtKB-KW"/>
</dbReference>
<sequence length="1307" mass="147849">MGEFSIGQSVRLNENGIEGTVRFVGETAFAPGVWVGVELESLDGKNDGSVQNQRYFECKMGRGMFLRPTGLRPISQPLAARPTSKAKKVTRPRSSISVNLGRRKSSVQEPISGKRISSSTSSPISGPSTRPGSRPSSIIRSPIKSPIKQHSVAASGTASNTSIAAQAKPRTAGNRIRTSMPPPPPPPKIRQSTSRISSGAIRERSNVSPKKTAPVLSTRVSKRVGSITSQGSDNEIYDNATNFSVSPKSASSNLCDISVSSTRAGQTPTPMRQNLSPVLQGKTVTGTAASRSIEDLKTKIRIMEKKALESREKIKLMEKIQEERDRFELIIQKMQMKYQPQQQEITELRKQLKEANLKLEEAENNQVERDLSLEMATLDREMAEETAEVLKSELDALKLKTEELELEVEVLREENEELGNEISPEEKASQSWLHMERNNERLKEALLRLRDMTEQKESELRSEIKSLLEDLKGFSTTKEKYQSLKKKLSLTEAVVEDLKQQLDTAIGAEDMIEELTEKNMGMKEEIEELRATITDFETLKEISDEVETNHVEIEKDMQAEIDLKESIITEQKRRNIEQNQKTLDLEYNLSRFRELVINLKTDLDDMKASHAITETETEQLSNRSREIWDLNMKLQVSATKTQLKTIDMELRRLDAQQASEHLSIVQLFLPNAFTADRDAILALLRFKRVGFKANLLHGFIKERINSKAPAELEEDIFVALEVLDKLSWVTATCHRFVNAISHCKVSEFTKYESSLYDLEPVERALNSWIELVPREELMVNQCAEELQRTIALLSHLAEVHIKGGLESYADEIYMKCVVMRNNLENIATAILLTKNMVQAIVPCQVDENELAQDFSSKTDAIISQTRNAKVIIGKIVKALEDLNLRSLSLMPNTLQSFKNCEDSVKEMIVYVKKIGANLFMSLHEEGQTDPYTYQEIQNTIHRATSNLFDTNDAEIFSTFSTKVLSLTNSLIDLVNLTSDLSLTQEFERAPEPWVLRSQELKKSKIVPVDIEGELSRLKDETHERAKLIALKDQSLDEASVKIEILESRMRDAALKNKKITELENRIEQAKAHEYEVIESIEQLRSEIKVVEADRDNWKRAAEDVKVLSMEVNGIEAGQEQAVATAREVEILTKEISTLQAAVRYLREEARQARLVRYQNIDWLEKSLSAPISQEDKRKNLVLSEGQSVLTELLSMSNNAQICKLGADNQNKLAWRPTNSTSQYHVAKQKENYETWCSWRDEVLQRANLLKRRDVVSGAKPRLKTPKTLAAQVSIALPEWQDKVIGTHEIMIQDSQGFEGFKDSLGFV</sequence>
<keyword evidence="3" id="KW-0963">Cytoplasm</keyword>
<evidence type="ECO:0000256" key="7">
    <source>
        <dbReference type="ARBA" id="ARBA00023017"/>
    </source>
</evidence>
<dbReference type="GO" id="GO:0051286">
    <property type="term" value="C:cell tip"/>
    <property type="evidence" value="ECO:0007669"/>
    <property type="project" value="TreeGrafter"/>
</dbReference>
<feature type="coiled-coil region" evidence="11">
    <location>
        <begin position="1035"/>
        <end position="1100"/>
    </location>
</feature>
<evidence type="ECO:0000256" key="3">
    <source>
        <dbReference type="ARBA" id="ARBA00022490"/>
    </source>
</evidence>